<keyword evidence="3" id="KW-0808">Transferase</keyword>
<dbReference type="PANTHER" id="PTHR32183:SF11">
    <property type="entry name" value="THIOL METHYLTRANSFERASE 2-RELATED"/>
    <property type="match status" value="1"/>
</dbReference>
<evidence type="ECO:0000256" key="3">
    <source>
        <dbReference type="ARBA" id="ARBA00022679"/>
    </source>
</evidence>
<keyword evidence="1" id="KW-0597">Phosphoprotein</keyword>
<protein>
    <submittedName>
        <fullName evidence="5">Methyltransferase domain-containing protein</fullName>
    </submittedName>
</protein>
<dbReference type="EMBL" id="CP120682">
    <property type="protein sequence ID" value="WKN34664.1"/>
    <property type="molecule type" value="Genomic_DNA"/>
</dbReference>
<evidence type="ECO:0000256" key="2">
    <source>
        <dbReference type="ARBA" id="ARBA00022603"/>
    </source>
</evidence>
<accession>A0AA49GP42</accession>
<dbReference type="Gene3D" id="3.40.50.150">
    <property type="entry name" value="Vaccinia Virus protein VP39"/>
    <property type="match status" value="1"/>
</dbReference>
<keyword evidence="2 5" id="KW-0489">Methyltransferase</keyword>
<evidence type="ECO:0000256" key="4">
    <source>
        <dbReference type="ARBA" id="ARBA00022691"/>
    </source>
</evidence>
<name>A0AA49GP42_9BACT</name>
<dbReference type="InterPro" id="IPR029063">
    <property type="entry name" value="SAM-dependent_MTases_sf"/>
</dbReference>
<dbReference type="Pfam" id="PF05724">
    <property type="entry name" value="TPMT"/>
    <property type="match status" value="1"/>
</dbReference>
<dbReference type="SUPFAM" id="SSF53335">
    <property type="entry name" value="S-adenosyl-L-methionine-dependent methyltransferases"/>
    <property type="match status" value="1"/>
</dbReference>
<organism evidence="5">
    <name type="scientific">Roseihalotalea indica</name>
    <dbReference type="NCBI Taxonomy" id="2867963"/>
    <lineage>
        <taxon>Bacteria</taxon>
        <taxon>Pseudomonadati</taxon>
        <taxon>Bacteroidota</taxon>
        <taxon>Cytophagia</taxon>
        <taxon>Cytophagales</taxon>
        <taxon>Catalimonadaceae</taxon>
        <taxon>Roseihalotalea</taxon>
    </lineage>
</organism>
<dbReference type="InterPro" id="IPR008854">
    <property type="entry name" value="TPMT"/>
</dbReference>
<dbReference type="AlphaFoldDB" id="A0AA49GP42"/>
<keyword evidence="4" id="KW-0949">S-adenosyl-L-methionine</keyword>
<dbReference type="GO" id="GO:0032259">
    <property type="term" value="P:methylation"/>
    <property type="evidence" value="ECO:0007669"/>
    <property type="project" value="UniProtKB-KW"/>
</dbReference>
<reference evidence="5" key="2">
    <citation type="journal article" date="2024" name="Antonie Van Leeuwenhoek">
        <title>Roseihalotalea indica gen. nov., sp. nov., a halophilic Bacteroidetes from mesopelagic Southwest Indian Ocean with higher carbohydrate metabolic potential.</title>
        <authorList>
            <person name="Chen B."/>
            <person name="Zhang M."/>
            <person name="Lin D."/>
            <person name="Ye J."/>
            <person name="Tang K."/>
        </authorList>
    </citation>
    <scope>NUCLEOTIDE SEQUENCE</scope>
    <source>
        <strain evidence="5">TK19036</strain>
    </source>
</reference>
<evidence type="ECO:0000313" key="5">
    <source>
        <dbReference type="EMBL" id="WKN34664.1"/>
    </source>
</evidence>
<dbReference type="CDD" id="cd02440">
    <property type="entry name" value="AdoMet_MTases"/>
    <property type="match status" value="1"/>
</dbReference>
<dbReference type="PANTHER" id="PTHR32183">
    <property type="match status" value="1"/>
</dbReference>
<dbReference type="PROSITE" id="PS51585">
    <property type="entry name" value="SAM_MT_TPMT"/>
    <property type="match status" value="1"/>
</dbReference>
<reference evidence="5" key="1">
    <citation type="journal article" date="2023" name="Comput. Struct. Biotechnol. J.">
        <title>Discovery of a novel marine Bacteroidetes with a rich repertoire of carbohydrate-active enzymes.</title>
        <authorList>
            <person name="Chen B."/>
            <person name="Liu G."/>
            <person name="Chen Q."/>
            <person name="Wang H."/>
            <person name="Liu L."/>
            <person name="Tang K."/>
        </authorList>
    </citation>
    <scope>NUCLEOTIDE SEQUENCE</scope>
    <source>
        <strain evidence="5">TK19036</strain>
    </source>
</reference>
<proteinExistence type="predicted"/>
<evidence type="ECO:0000256" key="1">
    <source>
        <dbReference type="ARBA" id="ARBA00022553"/>
    </source>
</evidence>
<sequence>METLNEHYWNHRYLHDQTGWDAGGITTPLKAYIDQLADKNIKILIPGSGNSYEAAYLFEQGFPNVFIVDISEYPLRQFKQRYPQFPAHQILHQDFFSLHDSFDLILEQTFFCALSPNKRPEYARKMYDLLKTDGRLVGLLFDDPLFTDHPPFGGNKEEYQDYFAPYFRFHTFEKAYNSIPPRQNRELFINLQKRAKG</sequence>
<gene>
    <name evidence="5" type="ORF">K4G66_20025</name>
</gene>
<dbReference type="GO" id="GO:0008757">
    <property type="term" value="F:S-adenosylmethionine-dependent methyltransferase activity"/>
    <property type="evidence" value="ECO:0007669"/>
    <property type="project" value="InterPro"/>
</dbReference>